<organism evidence="1 2">
    <name type="scientific">Actinomadura graeca</name>
    <dbReference type="NCBI Taxonomy" id="2750812"/>
    <lineage>
        <taxon>Bacteria</taxon>
        <taxon>Bacillati</taxon>
        <taxon>Actinomycetota</taxon>
        <taxon>Actinomycetes</taxon>
        <taxon>Streptosporangiales</taxon>
        <taxon>Thermomonosporaceae</taxon>
        <taxon>Actinomadura</taxon>
    </lineage>
</organism>
<name>A0ABX8QZM1_9ACTN</name>
<sequence>MRERAAWLEAVDPDGQDDEGRAVMESLLSVYGDLAQWGSADPGEAQTLRARVRRPELVTVLQGQRAQVSLSIFASDGEENALRGRVDRYRQACEHRSALKMLMDDYDEVIVDQFTQEAVEDFDEELRDVADDATPVHRTQIPSWAPRSHWWWWKPDPIKLTMREYRRRIYAGDLEDDESSAPGTADWLRCGDKKCWCFTAPG</sequence>
<dbReference type="RefSeq" id="WP_231329901.1">
    <property type="nucleotide sequence ID" value="NZ_CP059572.1"/>
</dbReference>
<dbReference type="Proteomes" id="UP001049518">
    <property type="component" value="Chromosome"/>
</dbReference>
<proteinExistence type="predicted"/>
<evidence type="ECO:0000313" key="2">
    <source>
        <dbReference type="Proteomes" id="UP001049518"/>
    </source>
</evidence>
<protein>
    <submittedName>
        <fullName evidence="1">Uncharacterized protein</fullName>
    </submittedName>
</protein>
<keyword evidence="2" id="KW-1185">Reference proteome</keyword>
<dbReference type="EMBL" id="CP059572">
    <property type="protein sequence ID" value="QXJ24200.1"/>
    <property type="molecule type" value="Genomic_DNA"/>
</dbReference>
<reference evidence="1" key="1">
    <citation type="submission" date="2020-07" db="EMBL/GenBank/DDBJ databases">
        <authorList>
            <person name="Tarantini F.S."/>
            <person name="Hong K.W."/>
            <person name="Chan K.G."/>
        </authorList>
    </citation>
    <scope>NUCLEOTIDE SEQUENCE</scope>
    <source>
        <strain evidence="1">32-07</strain>
    </source>
</reference>
<gene>
    <name evidence="1" type="ORF">AGRA3207_005475</name>
</gene>
<accession>A0ABX8QZM1</accession>
<evidence type="ECO:0000313" key="1">
    <source>
        <dbReference type="EMBL" id="QXJ24200.1"/>
    </source>
</evidence>